<proteinExistence type="predicted"/>
<protein>
    <submittedName>
        <fullName evidence="1">Uncharacterized protein</fullName>
    </submittedName>
</protein>
<accession>A0A2N9HN93</accession>
<reference evidence="1" key="1">
    <citation type="submission" date="2018-02" db="EMBL/GenBank/DDBJ databases">
        <authorList>
            <person name="Cohen D.B."/>
            <person name="Kent A.D."/>
        </authorList>
    </citation>
    <scope>NUCLEOTIDE SEQUENCE</scope>
</reference>
<name>A0A2N9HN93_FAGSY</name>
<gene>
    <name evidence="1" type="ORF">FSB_LOCUS43518</name>
</gene>
<organism evidence="1">
    <name type="scientific">Fagus sylvatica</name>
    <name type="common">Beechnut</name>
    <dbReference type="NCBI Taxonomy" id="28930"/>
    <lineage>
        <taxon>Eukaryota</taxon>
        <taxon>Viridiplantae</taxon>
        <taxon>Streptophyta</taxon>
        <taxon>Embryophyta</taxon>
        <taxon>Tracheophyta</taxon>
        <taxon>Spermatophyta</taxon>
        <taxon>Magnoliopsida</taxon>
        <taxon>eudicotyledons</taxon>
        <taxon>Gunneridae</taxon>
        <taxon>Pentapetalae</taxon>
        <taxon>rosids</taxon>
        <taxon>fabids</taxon>
        <taxon>Fagales</taxon>
        <taxon>Fagaceae</taxon>
        <taxon>Fagus</taxon>
    </lineage>
</organism>
<evidence type="ECO:0000313" key="1">
    <source>
        <dbReference type="EMBL" id="SPD15636.1"/>
    </source>
</evidence>
<dbReference type="EMBL" id="OIVN01004129">
    <property type="protein sequence ID" value="SPD15636.1"/>
    <property type="molecule type" value="Genomic_DNA"/>
</dbReference>
<dbReference type="AlphaFoldDB" id="A0A2N9HN93"/>
<sequence length="75" mass="7778">MSKSGALDLASGVGGKLEKREVLSTVQRSMHVSCDLVSINSSLCLPADLMTAVHGYLNLGTDSPPPNHTPQVGST</sequence>